<feature type="active site" evidence="10">
    <location>
        <position position="228"/>
    </location>
</feature>
<keyword evidence="6" id="KW-0732">Signal</keyword>
<dbReference type="GO" id="GO:0005576">
    <property type="term" value="C:extracellular region"/>
    <property type="evidence" value="ECO:0007669"/>
    <property type="project" value="UniProtKB-SubCell"/>
</dbReference>
<comment type="pathway">
    <text evidence="2 11">Glycan metabolism; pectin degradation; 2-dehydro-3-deoxy-D-gluconate from pectin: step 1/5.</text>
</comment>
<dbReference type="GO" id="GO:0030599">
    <property type="term" value="F:pectinesterase activity"/>
    <property type="evidence" value="ECO:0007669"/>
    <property type="project" value="UniProtKB-UniRule"/>
</dbReference>
<dbReference type="Gene3D" id="2.160.20.10">
    <property type="entry name" value="Single-stranded right-handed beta-helix, Pectin lyase-like"/>
    <property type="match status" value="1"/>
</dbReference>
<dbReference type="OrthoDB" id="2019149at2759"/>
<dbReference type="PROSITE" id="PS00503">
    <property type="entry name" value="PECTINESTERASE_2"/>
    <property type="match status" value="1"/>
</dbReference>
<evidence type="ECO:0000256" key="10">
    <source>
        <dbReference type="PROSITE-ProRule" id="PRU10040"/>
    </source>
</evidence>
<name>B2WMK2_PYRTR</name>
<sequence length="375" mass="40291">MSGFFWMYLSAAPPLRCLQKFPENFPGWSPPIWFTSSQHNMLSSLALVLPLVASAVAAPQDLSHRSGRQSAPSGCLSVGPTSTFQTVQAAVDALSTTDTAAQCIFIAAGTYKEQVYIRQLASSLTIYGQTPDTSSYSSNTVTITQGKSQDDSPNNDATATLRASTPNLRVYNINLVNTRGQGSQALAVSAMSDKQAYYGCQFRGFQDTVLAQNGRQLFAKSYIEGATDFIFGQHATAWFEKVSIGVLPASLGFITANGRPSASDPSFYVISNSKVAAAPGTSVLAGAYYLGRPWGHFARVVFQNTSMTNVINPLGWSTWQTTDPRTDSVTFEEFANTGPGSTGTRASFSKKISAAIPKTAILGSDYKTWVDETYL</sequence>
<dbReference type="InterPro" id="IPR011050">
    <property type="entry name" value="Pectin_lyase_fold/virulence"/>
</dbReference>
<organism evidence="13 14">
    <name type="scientific">Pyrenophora tritici-repentis (strain Pt-1C-BFP)</name>
    <name type="common">Wheat tan spot fungus</name>
    <name type="synonym">Drechslera tritici-repentis</name>
    <dbReference type="NCBI Taxonomy" id="426418"/>
    <lineage>
        <taxon>Eukaryota</taxon>
        <taxon>Fungi</taxon>
        <taxon>Dikarya</taxon>
        <taxon>Ascomycota</taxon>
        <taxon>Pezizomycotina</taxon>
        <taxon>Dothideomycetes</taxon>
        <taxon>Pleosporomycetidae</taxon>
        <taxon>Pleosporales</taxon>
        <taxon>Pleosporineae</taxon>
        <taxon>Pleosporaceae</taxon>
        <taxon>Pyrenophora</taxon>
    </lineage>
</organism>
<dbReference type="FunFam" id="2.160.20.10:FF:000014">
    <property type="entry name" value="Pectinesterase"/>
    <property type="match status" value="1"/>
</dbReference>
<dbReference type="AlphaFoldDB" id="B2WMK2"/>
<dbReference type="GeneID" id="6349525"/>
<dbReference type="HOGENOM" id="CLU_012243_1_0_1"/>
<accession>B2WMK2</accession>
<evidence type="ECO:0000256" key="5">
    <source>
        <dbReference type="ARBA" id="ARBA00022525"/>
    </source>
</evidence>
<dbReference type="PANTHER" id="PTHR31321">
    <property type="entry name" value="ACYL-COA THIOESTER HYDROLASE YBHC-RELATED"/>
    <property type="match status" value="1"/>
</dbReference>
<reference evidence="14" key="1">
    <citation type="journal article" date="2013" name="G3 (Bethesda)">
        <title>Comparative genomics of a plant-pathogenic fungus, Pyrenophora tritici-repentis, reveals transduplication and the impact of repeat elements on pathogenicity and population divergence.</title>
        <authorList>
            <person name="Manning V.A."/>
            <person name="Pandelova I."/>
            <person name="Dhillon B."/>
            <person name="Wilhelm L.J."/>
            <person name="Goodwin S.B."/>
            <person name="Berlin A.M."/>
            <person name="Figueroa M."/>
            <person name="Freitag M."/>
            <person name="Hane J.K."/>
            <person name="Henrissat B."/>
            <person name="Holman W.H."/>
            <person name="Kodira C.D."/>
            <person name="Martin J."/>
            <person name="Oliver R.P."/>
            <person name="Robbertse B."/>
            <person name="Schackwitz W."/>
            <person name="Schwartz D.C."/>
            <person name="Spatafora J.W."/>
            <person name="Turgeon B.G."/>
            <person name="Yandava C."/>
            <person name="Young S."/>
            <person name="Zhou S."/>
            <person name="Zeng Q."/>
            <person name="Grigoriev I.V."/>
            <person name="Ma L.-J."/>
            <person name="Ciuffetti L.M."/>
        </authorList>
    </citation>
    <scope>NUCLEOTIDE SEQUENCE [LARGE SCALE GENOMIC DNA]</scope>
    <source>
        <strain evidence="14">Pt-1C-BFP</strain>
    </source>
</reference>
<comment type="subcellular location">
    <subcellularLocation>
        <location evidence="1 11">Secreted</location>
    </subcellularLocation>
</comment>
<dbReference type="InterPro" id="IPR000070">
    <property type="entry name" value="Pectinesterase_cat"/>
</dbReference>
<evidence type="ECO:0000256" key="9">
    <source>
        <dbReference type="ARBA" id="ARBA00047928"/>
    </source>
</evidence>
<dbReference type="EMBL" id="DS231630">
    <property type="protein sequence ID" value="EDU44262.1"/>
    <property type="molecule type" value="Genomic_DNA"/>
</dbReference>
<dbReference type="UniPathway" id="UPA00545">
    <property type="reaction ID" value="UER00823"/>
</dbReference>
<dbReference type="OMA" id="WDRSENE"/>
<evidence type="ECO:0000259" key="12">
    <source>
        <dbReference type="Pfam" id="PF01095"/>
    </source>
</evidence>
<comment type="catalytic activity">
    <reaction evidence="9 11">
        <text>[(1-&gt;4)-alpha-D-galacturonosyl methyl ester](n) + n H2O = [(1-&gt;4)-alpha-D-galacturonosyl](n) + n methanol + n H(+)</text>
        <dbReference type="Rhea" id="RHEA:22380"/>
        <dbReference type="Rhea" id="RHEA-COMP:14570"/>
        <dbReference type="Rhea" id="RHEA-COMP:14573"/>
        <dbReference type="ChEBI" id="CHEBI:15377"/>
        <dbReference type="ChEBI" id="CHEBI:15378"/>
        <dbReference type="ChEBI" id="CHEBI:17790"/>
        <dbReference type="ChEBI" id="CHEBI:140522"/>
        <dbReference type="ChEBI" id="CHEBI:140523"/>
        <dbReference type="EC" id="3.1.1.11"/>
    </reaction>
</comment>
<protein>
    <recommendedName>
        <fullName evidence="4 11">Pectinesterase</fullName>
        <ecNumber evidence="4 11">3.1.1.11</ecNumber>
    </recommendedName>
</protein>
<dbReference type="KEGG" id="ptrr:6349525"/>
<evidence type="ECO:0000256" key="7">
    <source>
        <dbReference type="ARBA" id="ARBA00022801"/>
    </source>
</evidence>
<dbReference type="InParanoid" id="B2WMK2"/>
<evidence type="ECO:0000256" key="4">
    <source>
        <dbReference type="ARBA" id="ARBA00013229"/>
    </source>
</evidence>
<keyword evidence="8 11" id="KW-0063">Aspartyl esterase</keyword>
<evidence type="ECO:0000256" key="3">
    <source>
        <dbReference type="ARBA" id="ARBA00008891"/>
    </source>
</evidence>
<keyword evidence="11" id="KW-0961">Cell wall biogenesis/degradation</keyword>
<gene>
    <name evidence="13" type="ORF">PTRG_11212</name>
</gene>
<keyword evidence="5 11" id="KW-0964">Secreted</keyword>
<evidence type="ECO:0000313" key="14">
    <source>
        <dbReference type="Proteomes" id="UP000001471"/>
    </source>
</evidence>
<evidence type="ECO:0000256" key="6">
    <source>
        <dbReference type="ARBA" id="ARBA00022729"/>
    </source>
</evidence>
<dbReference type="eggNOG" id="ENOG502QSQ4">
    <property type="taxonomic scope" value="Eukaryota"/>
</dbReference>
<dbReference type="GO" id="GO:0045490">
    <property type="term" value="P:pectin catabolic process"/>
    <property type="evidence" value="ECO:0007669"/>
    <property type="project" value="UniProtKB-UniRule"/>
</dbReference>
<dbReference type="GO" id="GO:0042545">
    <property type="term" value="P:cell wall modification"/>
    <property type="evidence" value="ECO:0007669"/>
    <property type="project" value="UniProtKB-UniRule"/>
</dbReference>
<keyword evidence="7 11" id="KW-0378">Hydrolase</keyword>
<dbReference type="Pfam" id="PF01095">
    <property type="entry name" value="Pectinesterase"/>
    <property type="match status" value="1"/>
</dbReference>
<evidence type="ECO:0000256" key="11">
    <source>
        <dbReference type="RuleBase" id="RU000589"/>
    </source>
</evidence>
<proteinExistence type="inferred from homology"/>
<dbReference type="PANTHER" id="PTHR31321:SF127">
    <property type="entry name" value="PECTINESTERASE"/>
    <property type="match status" value="1"/>
</dbReference>
<dbReference type="Proteomes" id="UP000001471">
    <property type="component" value="Unassembled WGS sequence"/>
</dbReference>
<evidence type="ECO:0000256" key="8">
    <source>
        <dbReference type="ARBA" id="ARBA00023085"/>
    </source>
</evidence>
<evidence type="ECO:0000256" key="2">
    <source>
        <dbReference type="ARBA" id="ARBA00005184"/>
    </source>
</evidence>
<evidence type="ECO:0000313" key="13">
    <source>
        <dbReference type="EMBL" id="EDU44262.1"/>
    </source>
</evidence>
<dbReference type="InterPro" id="IPR033131">
    <property type="entry name" value="Pectinesterase_Asp_AS"/>
</dbReference>
<dbReference type="EC" id="3.1.1.11" evidence="4 11"/>
<dbReference type="STRING" id="426418.B2WMK2"/>
<comment type="similarity">
    <text evidence="3">Belongs to the pectinesterase family.</text>
</comment>
<dbReference type="InterPro" id="IPR012334">
    <property type="entry name" value="Pectin_lyas_fold"/>
</dbReference>
<comment type="function">
    <text evidence="11">Involved in maceration and soft-rotting of plant tissue.</text>
</comment>
<evidence type="ECO:0000256" key="1">
    <source>
        <dbReference type="ARBA" id="ARBA00004613"/>
    </source>
</evidence>
<dbReference type="SUPFAM" id="SSF51126">
    <property type="entry name" value="Pectin lyase-like"/>
    <property type="match status" value="1"/>
</dbReference>
<feature type="domain" description="Pectinesterase catalytic" evidence="12">
    <location>
        <begin position="81"/>
        <end position="343"/>
    </location>
</feature>